<keyword evidence="2" id="KW-0238">DNA-binding</keyword>
<dbReference type="InterPro" id="IPR000595">
    <property type="entry name" value="cNMP-bd_dom"/>
</dbReference>
<dbReference type="Pfam" id="PF00027">
    <property type="entry name" value="cNMP_binding"/>
    <property type="match status" value="1"/>
</dbReference>
<evidence type="ECO:0000256" key="2">
    <source>
        <dbReference type="ARBA" id="ARBA00023125"/>
    </source>
</evidence>
<organism evidence="5 6">
    <name type="scientific">Ideonella azotifigens</name>
    <dbReference type="NCBI Taxonomy" id="513160"/>
    <lineage>
        <taxon>Bacteria</taxon>
        <taxon>Pseudomonadati</taxon>
        <taxon>Pseudomonadota</taxon>
        <taxon>Betaproteobacteria</taxon>
        <taxon>Burkholderiales</taxon>
        <taxon>Sphaerotilaceae</taxon>
        <taxon>Ideonella</taxon>
    </lineage>
</organism>
<name>A0ABN1JM90_9BURK</name>
<keyword evidence="6" id="KW-1185">Reference proteome</keyword>
<dbReference type="InterPro" id="IPR018488">
    <property type="entry name" value="cNMP-bd_CS"/>
</dbReference>
<feature type="domain" description="Cyclic nucleotide-binding" evidence="4">
    <location>
        <begin position="37"/>
        <end position="137"/>
    </location>
</feature>
<dbReference type="PANTHER" id="PTHR24567:SF68">
    <property type="entry name" value="DNA-BINDING TRANSCRIPTIONAL DUAL REGULATOR CRP"/>
    <property type="match status" value="1"/>
</dbReference>
<proteinExistence type="predicted"/>
<keyword evidence="1" id="KW-0805">Transcription regulation</keyword>
<dbReference type="Pfam" id="PF13545">
    <property type="entry name" value="HTH_Crp_2"/>
    <property type="match status" value="1"/>
</dbReference>
<dbReference type="SMART" id="SM00100">
    <property type="entry name" value="cNMP"/>
    <property type="match status" value="1"/>
</dbReference>
<dbReference type="Proteomes" id="UP001500279">
    <property type="component" value="Unassembled WGS sequence"/>
</dbReference>
<dbReference type="PROSITE" id="PS50042">
    <property type="entry name" value="CNMP_BINDING_3"/>
    <property type="match status" value="1"/>
</dbReference>
<keyword evidence="3" id="KW-0804">Transcription</keyword>
<dbReference type="SMART" id="SM00419">
    <property type="entry name" value="HTH_CRP"/>
    <property type="match status" value="1"/>
</dbReference>
<evidence type="ECO:0000259" key="4">
    <source>
        <dbReference type="PROSITE" id="PS50042"/>
    </source>
</evidence>
<dbReference type="InterPro" id="IPR050397">
    <property type="entry name" value="Env_Response_Regulators"/>
</dbReference>
<dbReference type="PROSITE" id="PS00888">
    <property type="entry name" value="CNMP_BINDING_1"/>
    <property type="match status" value="1"/>
</dbReference>
<evidence type="ECO:0000256" key="1">
    <source>
        <dbReference type="ARBA" id="ARBA00023015"/>
    </source>
</evidence>
<dbReference type="SUPFAM" id="SSF51206">
    <property type="entry name" value="cAMP-binding domain-like"/>
    <property type="match status" value="1"/>
</dbReference>
<dbReference type="Gene3D" id="2.60.120.10">
    <property type="entry name" value="Jelly Rolls"/>
    <property type="match status" value="1"/>
</dbReference>
<dbReference type="InterPro" id="IPR036390">
    <property type="entry name" value="WH_DNA-bd_sf"/>
</dbReference>
<dbReference type="InterPro" id="IPR014710">
    <property type="entry name" value="RmlC-like_jellyroll"/>
</dbReference>
<dbReference type="SUPFAM" id="SSF46785">
    <property type="entry name" value="Winged helix' DNA-binding domain"/>
    <property type="match status" value="1"/>
</dbReference>
<sequence>MGGMQDAPHASPSPRSPVALPLLSPSLQLLAQRGDLRRYPKGTLIIQEGDRGDTLYIIVSGLLRAFSADETGREITYGVYGPGEYMGEMSLDGGLRSASVITQEPSACVVLTRETLTRHIAEHPEFAFELLAKVIHRARAVTLSAKRLALNDVYGRLRLLLTQPPNEACGADGLFNGRLTHQDVASRIGSSREMVSRLLKDLERGGYVAQQRGRLQVLRNLPPRW</sequence>
<gene>
    <name evidence="5" type="primary">crp</name>
    <name evidence="5" type="ORF">GCM10009107_06580</name>
</gene>
<evidence type="ECO:0000313" key="5">
    <source>
        <dbReference type="EMBL" id="GAA0742752.1"/>
    </source>
</evidence>
<dbReference type="InterPro" id="IPR018490">
    <property type="entry name" value="cNMP-bd_dom_sf"/>
</dbReference>
<dbReference type="CDD" id="cd00038">
    <property type="entry name" value="CAP_ED"/>
    <property type="match status" value="1"/>
</dbReference>
<accession>A0ABN1JM90</accession>
<dbReference type="InterPro" id="IPR012318">
    <property type="entry name" value="HTH_CRP"/>
</dbReference>
<dbReference type="PANTHER" id="PTHR24567">
    <property type="entry name" value="CRP FAMILY TRANSCRIPTIONAL REGULATORY PROTEIN"/>
    <property type="match status" value="1"/>
</dbReference>
<dbReference type="EMBL" id="BAAAEW010000004">
    <property type="protein sequence ID" value="GAA0742752.1"/>
    <property type="molecule type" value="Genomic_DNA"/>
</dbReference>
<reference evidence="5 6" key="1">
    <citation type="journal article" date="2019" name="Int. J. Syst. Evol. Microbiol.">
        <title>The Global Catalogue of Microorganisms (GCM) 10K type strain sequencing project: providing services to taxonomists for standard genome sequencing and annotation.</title>
        <authorList>
            <consortium name="The Broad Institute Genomics Platform"/>
            <consortium name="The Broad Institute Genome Sequencing Center for Infectious Disease"/>
            <person name="Wu L."/>
            <person name="Ma J."/>
        </authorList>
    </citation>
    <scope>NUCLEOTIDE SEQUENCE [LARGE SCALE GENOMIC DNA]</scope>
    <source>
        <strain evidence="5 6">JCM 15503</strain>
    </source>
</reference>
<evidence type="ECO:0000256" key="3">
    <source>
        <dbReference type="ARBA" id="ARBA00023163"/>
    </source>
</evidence>
<comment type="caution">
    <text evidence="5">The sequence shown here is derived from an EMBL/GenBank/DDBJ whole genome shotgun (WGS) entry which is preliminary data.</text>
</comment>
<protein>
    <submittedName>
        <fullName evidence="5">cAMP-activated global transcriptional regulator CRP</fullName>
    </submittedName>
</protein>
<evidence type="ECO:0000313" key="6">
    <source>
        <dbReference type="Proteomes" id="UP001500279"/>
    </source>
</evidence>